<feature type="transmembrane region" description="Helical" evidence="1">
    <location>
        <begin position="551"/>
        <end position="569"/>
    </location>
</feature>
<dbReference type="Gene3D" id="3.30.2090.10">
    <property type="entry name" value="Multidrug efflux transporter AcrB TolC docking domain, DN and DC subdomains"/>
    <property type="match status" value="2"/>
</dbReference>
<accession>A0A2N3PKK3</accession>
<feature type="transmembrane region" description="Helical" evidence="1">
    <location>
        <begin position="365"/>
        <end position="385"/>
    </location>
</feature>
<dbReference type="InterPro" id="IPR001036">
    <property type="entry name" value="Acrflvin-R"/>
</dbReference>
<name>A0A2N3PKK3_9HELI</name>
<keyword evidence="1" id="KW-0472">Membrane</keyword>
<dbReference type="PANTHER" id="PTHR32063:SF0">
    <property type="entry name" value="SWARMING MOTILITY PROTEIN SWRC"/>
    <property type="match status" value="1"/>
</dbReference>
<keyword evidence="3" id="KW-1185">Reference proteome</keyword>
<dbReference type="STRING" id="556267.HWAG_00794"/>
<dbReference type="InterPro" id="IPR027463">
    <property type="entry name" value="AcrB_DN_DC_subdom"/>
</dbReference>
<dbReference type="PRINTS" id="PR00702">
    <property type="entry name" value="ACRIFLAVINRP"/>
</dbReference>
<dbReference type="GeneID" id="97290037"/>
<feature type="transmembrane region" description="Helical" evidence="1">
    <location>
        <begin position="9"/>
        <end position="27"/>
    </location>
</feature>
<dbReference type="RefSeq" id="WP_006802488.1">
    <property type="nucleotide sequence ID" value="NZ_CABKOI010000020.1"/>
</dbReference>
<dbReference type="SUPFAM" id="SSF82714">
    <property type="entry name" value="Multidrug efflux transporter AcrB TolC docking domain, DN and DC subdomains"/>
    <property type="match status" value="2"/>
</dbReference>
<dbReference type="SUPFAM" id="SSF82866">
    <property type="entry name" value="Multidrug efflux transporter AcrB transmembrane domain"/>
    <property type="match status" value="2"/>
</dbReference>
<dbReference type="GO" id="GO:0005886">
    <property type="term" value="C:plasma membrane"/>
    <property type="evidence" value="ECO:0007669"/>
    <property type="project" value="TreeGrafter"/>
</dbReference>
<dbReference type="Gene3D" id="3.30.70.1440">
    <property type="entry name" value="Multidrug efflux transporter AcrB pore domain"/>
    <property type="match status" value="1"/>
</dbReference>
<evidence type="ECO:0000313" key="3">
    <source>
        <dbReference type="Proteomes" id="UP000233350"/>
    </source>
</evidence>
<feature type="transmembrane region" description="Helical" evidence="1">
    <location>
        <begin position="391"/>
        <end position="415"/>
    </location>
</feature>
<dbReference type="Gene3D" id="1.20.1640.10">
    <property type="entry name" value="Multidrug efflux transporter AcrB transmembrane domain"/>
    <property type="match status" value="2"/>
</dbReference>
<protein>
    <submittedName>
        <fullName evidence="2">Acriflavin resistance protein</fullName>
    </submittedName>
</protein>
<feature type="transmembrane region" description="Helical" evidence="1">
    <location>
        <begin position="920"/>
        <end position="946"/>
    </location>
</feature>
<dbReference type="Gene3D" id="3.30.70.1430">
    <property type="entry name" value="Multidrug efflux transporter AcrB pore domain"/>
    <property type="match status" value="2"/>
</dbReference>
<keyword evidence="1" id="KW-1133">Transmembrane helix</keyword>
<dbReference type="OrthoDB" id="8430015at2"/>
<keyword evidence="1" id="KW-0812">Transmembrane</keyword>
<feature type="transmembrane region" description="Helical" evidence="1">
    <location>
        <begin position="436"/>
        <end position="456"/>
    </location>
</feature>
<dbReference type="GO" id="GO:0042910">
    <property type="term" value="F:xenobiotic transmembrane transporter activity"/>
    <property type="evidence" value="ECO:0007669"/>
    <property type="project" value="TreeGrafter"/>
</dbReference>
<gene>
    <name evidence="2" type="ORF">BCM31_01860</name>
</gene>
<evidence type="ECO:0000313" key="2">
    <source>
        <dbReference type="EMBL" id="PKT81950.1"/>
    </source>
</evidence>
<organism evidence="2 3">
    <name type="scientific">Helicobacter winghamensis</name>
    <dbReference type="NCBI Taxonomy" id="157268"/>
    <lineage>
        <taxon>Bacteria</taxon>
        <taxon>Pseudomonadati</taxon>
        <taxon>Campylobacterota</taxon>
        <taxon>Epsilonproteobacteria</taxon>
        <taxon>Campylobacterales</taxon>
        <taxon>Helicobacteraceae</taxon>
        <taxon>Helicobacter</taxon>
    </lineage>
</organism>
<evidence type="ECO:0000256" key="1">
    <source>
        <dbReference type="SAM" id="Phobius"/>
    </source>
</evidence>
<dbReference type="SUPFAM" id="SSF82693">
    <property type="entry name" value="Multidrug efflux transporter AcrB pore domain, PN1, PN2, PC1 and PC2 subdomains"/>
    <property type="match status" value="2"/>
</dbReference>
<feature type="transmembrane region" description="Helical" evidence="1">
    <location>
        <begin position="1028"/>
        <end position="1056"/>
    </location>
</feature>
<dbReference type="EMBL" id="MBPK01000011">
    <property type="protein sequence ID" value="PKT81950.1"/>
    <property type="molecule type" value="Genomic_DNA"/>
</dbReference>
<dbReference type="Proteomes" id="UP000233350">
    <property type="component" value="Unassembled WGS sequence"/>
</dbReference>
<sequence>MIKTLIHRPVVVIVGMILLSLFGILSLRTMPYQLTPQVTRPVISVNTTWSGATPYEIEREILERQEQVLKGIDNLETMEGFANSGRANVTLEFKIGTDLTKAMLDVSNKLNEVKGYPDAIDRPVIRATGEDTSPVVRMMLVSLDDSVRVREQRTFFNENVIQYFERIDGVAEVNFPGGDDREMHIIIDERKLAIYQLDIASVANVLDKQNVNLSAGSLDYGRKSYRVRTVGEFKNPQDILDVVIWSDGVKRVKISDVAMVKEGFENKTTVSYYRGDEKISKEALMVAIKPAADANVLELTNAVEVVFDTLNNGILKEKGLKLEWTNDQRDYIEQAIALVKGNIIVGAFLACGVLFVFLRSLTSTLIIAIAMPLSVLGTFIVMAFLNRTLNVVSLAGISFAVGMLVDSAIVVLENIDRHRKMQKNAMQAVIDGTKEVIGGLIASVLTTVAIFIPILNIQEEAGQLFRDIAIAASSAVSFSLFVSIIVIPTLSYQSSKLLGTKKSILKENKILQEIYNGGSSFSLKIREFGQWCVDWIMYFVQKSMQSSRNKILTIISLTLLSFAFSYVLLPKMEYLPQGNQNFVFGRMTPPPGLSYQEKESIGREVFECLSPYFASNGFEGNAQYPAINNLFYIGGTSDLSFGLRALDITRAADLIPLAKTCIQNIPGVSGTALQTGIFERRGSSRSVDIDLSGENIESLIASAIALEKIIKEVFVEKYGANRVVTLQMRARPSLELLYPELNLYPNLERISAVGLDVNSFGVALDVLLDGRKIGEFKEEGREKIDLVLKSQNGAIYSPEELYNASIYTSTAGIIPISTLADLKLEYGTNQIRHYERNRTITLTLSPPANITIQESMELVNGEILTRLKESGALGNNSISFSGTADALTKIKDSLILGFVLAVFIIYLLMAALYEDFVYPLIILFSVPLAVGGGFLGLWLVNVFLVYQPLDVLTMLGFIILVGIVVNNAILIVYQSLHNVRLYEMDAQSGILEAVRVRIRPIYMSTLTSLFGMLPLVVAPGAGSEIYRGLGAVILGGLGFSTVLSIFLIPCLLSFFIKRELKNA</sequence>
<feature type="transmembrane region" description="Helical" evidence="1">
    <location>
        <begin position="468"/>
        <end position="492"/>
    </location>
</feature>
<dbReference type="PANTHER" id="PTHR32063">
    <property type="match status" value="1"/>
</dbReference>
<dbReference type="AlphaFoldDB" id="A0A2N3PKK3"/>
<reference evidence="2 3" key="1">
    <citation type="submission" date="2016-07" db="EMBL/GenBank/DDBJ databases">
        <title>Detection of Helicobacter winghamensis from caecal content of red fox (Vulpes vulpes).</title>
        <authorList>
            <person name="Zanoni R.G."/>
            <person name="Florio D."/>
            <person name="Caffara M."/>
            <person name="Renzi M."/>
            <person name="Parisi A."/>
            <person name="Pasquali F."/>
            <person name="Manfreda G."/>
        </authorList>
    </citation>
    <scope>NUCLEOTIDE SEQUENCE [LARGE SCALE GENOMIC DNA]</scope>
    <source>
        <strain evidence="2 3">295_13</strain>
    </source>
</reference>
<proteinExistence type="predicted"/>
<dbReference type="Pfam" id="PF00873">
    <property type="entry name" value="ACR_tran"/>
    <property type="match status" value="1"/>
</dbReference>
<comment type="caution">
    <text evidence="2">The sequence shown here is derived from an EMBL/GenBank/DDBJ whole genome shotgun (WGS) entry which is preliminary data.</text>
</comment>
<dbReference type="Gene3D" id="3.30.70.1320">
    <property type="entry name" value="Multidrug efflux transporter AcrB pore domain like"/>
    <property type="match status" value="1"/>
</dbReference>
<feature type="transmembrane region" description="Helical" evidence="1">
    <location>
        <begin position="1001"/>
        <end position="1022"/>
    </location>
</feature>
<feature type="transmembrane region" description="Helical" evidence="1">
    <location>
        <begin position="894"/>
        <end position="913"/>
    </location>
</feature>
<feature type="transmembrane region" description="Helical" evidence="1">
    <location>
        <begin position="335"/>
        <end position="358"/>
    </location>
</feature>
<feature type="transmembrane region" description="Helical" evidence="1">
    <location>
        <begin position="952"/>
        <end position="973"/>
    </location>
</feature>